<dbReference type="GO" id="GO:0005634">
    <property type="term" value="C:nucleus"/>
    <property type="evidence" value="ECO:0007669"/>
    <property type="project" value="UniProtKB-SubCell"/>
</dbReference>
<dbReference type="AlphaFoldDB" id="A0A9P4TSW8"/>
<dbReference type="OrthoDB" id="8117402at2759"/>
<gene>
    <name evidence="9" type="ORF">EJ08DRAFT_597728</name>
</gene>
<proteinExistence type="predicted"/>
<evidence type="ECO:0000256" key="5">
    <source>
        <dbReference type="ARBA" id="ARBA00022833"/>
    </source>
</evidence>
<dbReference type="InterPro" id="IPR013087">
    <property type="entry name" value="Znf_C2H2_type"/>
</dbReference>
<evidence type="ECO:0000313" key="9">
    <source>
        <dbReference type="EMBL" id="KAF2421138.1"/>
    </source>
</evidence>
<evidence type="ECO:0000313" key="10">
    <source>
        <dbReference type="Proteomes" id="UP000800235"/>
    </source>
</evidence>
<keyword evidence="2" id="KW-0479">Metal-binding</keyword>
<dbReference type="SMART" id="SM00355">
    <property type="entry name" value="ZnF_C2H2"/>
    <property type="match status" value="2"/>
</dbReference>
<dbReference type="Gene3D" id="3.30.160.60">
    <property type="entry name" value="Classic Zinc Finger"/>
    <property type="match status" value="2"/>
</dbReference>
<dbReference type="PROSITE" id="PS50157">
    <property type="entry name" value="ZINC_FINGER_C2H2_2"/>
    <property type="match status" value="2"/>
</dbReference>
<dbReference type="EMBL" id="MU007101">
    <property type="protein sequence ID" value="KAF2421138.1"/>
    <property type="molecule type" value="Genomic_DNA"/>
</dbReference>
<keyword evidence="3" id="KW-0677">Repeat</keyword>
<accession>A0A9P4TSW8</accession>
<dbReference type="SUPFAM" id="SSF57667">
    <property type="entry name" value="beta-beta-alpha zinc fingers"/>
    <property type="match status" value="1"/>
</dbReference>
<dbReference type="GO" id="GO:0008270">
    <property type="term" value="F:zinc ion binding"/>
    <property type="evidence" value="ECO:0007669"/>
    <property type="project" value="UniProtKB-KW"/>
</dbReference>
<dbReference type="GO" id="GO:0000981">
    <property type="term" value="F:DNA-binding transcription factor activity, RNA polymerase II-specific"/>
    <property type="evidence" value="ECO:0007669"/>
    <property type="project" value="TreeGrafter"/>
</dbReference>
<organism evidence="9 10">
    <name type="scientific">Tothia fuscella</name>
    <dbReference type="NCBI Taxonomy" id="1048955"/>
    <lineage>
        <taxon>Eukaryota</taxon>
        <taxon>Fungi</taxon>
        <taxon>Dikarya</taxon>
        <taxon>Ascomycota</taxon>
        <taxon>Pezizomycotina</taxon>
        <taxon>Dothideomycetes</taxon>
        <taxon>Pleosporomycetidae</taxon>
        <taxon>Venturiales</taxon>
        <taxon>Cylindrosympodiaceae</taxon>
        <taxon>Tothia</taxon>
    </lineage>
</organism>
<comment type="caution">
    <text evidence="9">The sequence shown here is derived from an EMBL/GenBank/DDBJ whole genome shotgun (WGS) entry which is preliminary data.</text>
</comment>
<evidence type="ECO:0000256" key="1">
    <source>
        <dbReference type="ARBA" id="ARBA00004123"/>
    </source>
</evidence>
<keyword evidence="10" id="KW-1185">Reference proteome</keyword>
<feature type="non-terminal residue" evidence="9">
    <location>
        <position position="111"/>
    </location>
</feature>
<keyword evidence="6" id="KW-0539">Nucleus</keyword>
<evidence type="ECO:0000256" key="2">
    <source>
        <dbReference type="ARBA" id="ARBA00022723"/>
    </source>
</evidence>
<dbReference type="Pfam" id="PF00096">
    <property type="entry name" value="zf-C2H2"/>
    <property type="match status" value="1"/>
</dbReference>
<keyword evidence="4 7" id="KW-0863">Zinc-finger</keyword>
<reference evidence="9" key="1">
    <citation type="journal article" date="2020" name="Stud. Mycol.">
        <title>101 Dothideomycetes genomes: a test case for predicting lifestyles and emergence of pathogens.</title>
        <authorList>
            <person name="Haridas S."/>
            <person name="Albert R."/>
            <person name="Binder M."/>
            <person name="Bloem J."/>
            <person name="Labutti K."/>
            <person name="Salamov A."/>
            <person name="Andreopoulos B."/>
            <person name="Baker S."/>
            <person name="Barry K."/>
            <person name="Bills G."/>
            <person name="Bluhm B."/>
            <person name="Cannon C."/>
            <person name="Castanera R."/>
            <person name="Culley D."/>
            <person name="Daum C."/>
            <person name="Ezra D."/>
            <person name="Gonzalez J."/>
            <person name="Henrissat B."/>
            <person name="Kuo A."/>
            <person name="Liang C."/>
            <person name="Lipzen A."/>
            <person name="Lutzoni F."/>
            <person name="Magnuson J."/>
            <person name="Mondo S."/>
            <person name="Nolan M."/>
            <person name="Ohm R."/>
            <person name="Pangilinan J."/>
            <person name="Park H.-J."/>
            <person name="Ramirez L."/>
            <person name="Alfaro M."/>
            <person name="Sun H."/>
            <person name="Tritt A."/>
            <person name="Yoshinaga Y."/>
            <person name="Zwiers L.-H."/>
            <person name="Turgeon B."/>
            <person name="Goodwin S."/>
            <person name="Spatafora J."/>
            <person name="Crous P."/>
            <person name="Grigoriev I."/>
        </authorList>
    </citation>
    <scope>NUCLEOTIDE SEQUENCE</scope>
    <source>
        <strain evidence="9">CBS 130266</strain>
    </source>
</reference>
<evidence type="ECO:0000256" key="4">
    <source>
        <dbReference type="ARBA" id="ARBA00022771"/>
    </source>
</evidence>
<evidence type="ECO:0000259" key="8">
    <source>
        <dbReference type="PROSITE" id="PS50157"/>
    </source>
</evidence>
<evidence type="ECO:0000256" key="3">
    <source>
        <dbReference type="ARBA" id="ARBA00022737"/>
    </source>
</evidence>
<feature type="domain" description="C2H2-type" evidence="8">
    <location>
        <begin position="12"/>
        <end position="39"/>
    </location>
</feature>
<comment type="subcellular location">
    <subcellularLocation>
        <location evidence="1">Nucleus</location>
    </subcellularLocation>
</comment>
<sequence length="111" mass="13085">MDIQVQKDHISHRCTFCERDFTRATTLKDHIRTHTNERPYSCKLCASKFRRRNDQLRHESTAHKEKKHVCQGILKSGKVWGCGGRFARVDALKGHWRQEKGKICRRPALEE</sequence>
<evidence type="ECO:0000256" key="6">
    <source>
        <dbReference type="ARBA" id="ARBA00023242"/>
    </source>
</evidence>
<evidence type="ECO:0000256" key="7">
    <source>
        <dbReference type="PROSITE-ProRule" id="PRU00042"/>
    </source>
</evidence>
<dbReference type="PANTHER" id="PTHR24394:SF29">
    <property type="entry name" value="MYONEURIN"/>
    <property type="match status" value="1"/>
</dbReference>
<dbReference type="Proteomes" id="UP000800235">
    <property type="component" value="Unassembled WGS sequence"/>
</dbReference>
<dbReference type="PROSITE" id="PS00028">
    <property type="entry name" value="ZINC_FINGER_C2H2_1"/>
    <property type="match status" value="2"/>
</dbReference>
<dbReference type="InterPro" id="IPR036236">
    <property type="entry name" value="Znf_C2H2_sf"/>
</dbReference>
<feature type="domain" description="C2H2-type" evidence="8">
    <location>
        <begin position="40"/>
        <end position="68"/>
    </location>
</feature>
<name>A0A9P4TSW8_9PEZI</name>
<protein>
    <recommendedName>
        <fullName evidence="8">C2H2-type domain-containing protein</fullName>
    </recommendedName>
</protein>
<keyword evidence="5" id="KW-0862">Zinc</keyword>
<dbReference type="PANTHER" id="PTHR24394">
    <property type="entry name" value="ZINC FINGER PROTEIN"/>
    <property type="match status" value="1"/>
</dbReference>